<evidence type="ECO:0000256" key="5">
    <source>
        <dbReference type="ARBA" id="ARBA00022801"/>
    </source>
</evidence>
<feature type="binding site" evidence="8">
    <location>
        <position position="88"/>
    </location>
    <ligand>
        <name>Zn(2+)</name>
        <dbReference type="ChEBI" id="CHEBI:29105"/>
        <note>catalytic</note>
    </ligand>
</feature>
<dbReference type="PANTHER" id="PTHR11079:SF202">
    <property type="entry name" value="TRNA-SPECIFIC ADENOSINE DEAMINASE"/>
    <property type="match status" value="1"/>
</dbReference>
<dbReference type="HAMAP" id="MF_00972">
    <property type="entry name" value="tRNA_aden_deaminase"/>
    <property type="match status" value="1"/>
</dbReference>
<dbReference type="GO" id="GO:0052717">
    <property type="term" value="F:tRNA-specific adenosine-34 deaminase activity"/>
    <property type="evidence" value="ECO:0007669"/>
    <property type="project" value="UniProtKB-UniRule"/>
</dbReference>
<evidence type="ECO:0000256" key="2">
    <source>
        <dbReference type="ARBA" id="ARBA00011738"/>
    </source>
</evidence>
<comment type="subunit">
    <text evidence="2 8">Homodimer.</text>
</comment>
<dbReference type="InterPro" id="IPR028883">
    <property type="entry name" value="tRNA_aden_deaminase"/>
</dbReference>
<organism evidence="10 11">
    <name type="scientific">Flexistipes sinusarabici</name>
    <dbReference type="NCBI Taxonomy" id="2352"/>
    <lineage>
        <taxon>Bacteria</taxon>
        <taxon>Pseudomonadati</taxon>
        <taxon>Deferribacterota</taxon>
        <taxon>Deferribacteres</taxon>
        <taxon>Deferribacterales</taxon>
        <taxon>Flexistipitaceae</taxon>
        <taxon>Flexistipes</taxon>
    </lineage>
</organism>
<proteinExistence type="inferred from homology"/>
<dbReference type="SUPFAM" id="SSF53927">
    <property type="entry name" value="Cytidine deaminase-like"/>
    <property type="match status" value="1"/>
</dbReference>
<dbReference type="EC" id="3.5.4.33" evidence="8"/>
<dbReference type="PROSITE" id="PS00903">
    <property type="entry name" value="CYT_DCMP_DEAMINASES_1"/>
    <property type="match status" value="1"/>
</dbReference>
<accession>A0A3D5QCH7</accession>
<dbReference type="Proteomes" id="UP000262325">
    <property type="component" value="Unassembled WGS sequence"/>
</dbReference>
<dbReference type="GO" id="GO:0002100">
    <property type="term" value="P:tRNA wobble adenosine to inosine editing"/>
    <property type="evidence" value="ECO:0007669"/>
    <property type="project" value="UniProtKB-UniRule"/>
</dbReference>
<dbReference type="InterPro" id="IPR058535">
    <property type="entry name" value="MafB19-deam"/>
</dbReference>
<dbReference type="GO" id="GO:0008270">
    <property type="term" value="F:zinc ion binding"/>
    <property type="evidence" value="ECO:0007669"/>
    <property type="project" value="UniProtKB-UniRule"/>
</dbReference>
<sequence length="156" mass="17453">MSENFDLNDKKFMEEAVKLAFKAFRSGDVPVGAVVVKEGEIIGRGFNKKELTSDASAHAEMLALQEAAKYLGDWRLNSCALYSTTEPCIMCAGAILHFRISEVVFGVSEPKFGGVLSKVNLFDLDTLNHSVKYRYGLESEIITKLMKDFFRKIRDS</sequence>
<evidence type="ECO:0000313" key="10">
    <source>
        <dbReference type="EMBL" id="HCW93541.1"/>
    </source>
</evidence>
<comment type="caution">
    <text evidence="10">The sequence shown here is derived from an EMBL/GenBank/DDBJ whole genome shotgun (WGS) entry which is preliminary data.</text>
</comment>
<evidence type="ECO:0000256" key="4">
    <source>
        <dbReference type="ARBA" id="ARBA00022723"/>
    </source>
</evidence>
<keyword evidence="6 8" id="KW-0862">Zinc</keyword>
<evidence type="ECO:0000256" key="1">
    <source>
        <dbReference type="ARBA" id="ARBA00010669"/>
    </source>
</evidence>
<name>A0A3D5QCH7_FLESI</name>
<comment type="cofactor">
    <cofactor evidence="8">
        <name>Zn(2+)</name>
        <dbReference type="ChEBI" id="CHEBI:29105"/>
    </cofactor>
    <text evidence="8">Binds 1 zinc ion per subunit.</text>
</comment>
<gene>
    <name evidence="8" type="primary">tadA</name>
    <name evidence="10" type="ORF">DHM44_07645</name>
</gene>
<reference evidence="10 11" key="1">
    <citation type="journal article" date="2018" name="Nat. Biotechnol.">
        <title>A standardized bacterial taxonomy based on genome phylogeny substantially revises the tree of life.</title>
        <authorList>
            <person name="Parks D.H."/>
            <person name="Chuvochina M."/>
            <person name="Waite D.W."/>
            <person name="Rinke C."/>
            <person name="Skarshewski A."/>
            <person name="Chaumeil P.A."/>
            <person name="Hugenholtz P."/>
        </authorList>
    </citation>
    <scope>NUCLEOTIDE SEQUENCE [LARGE SCALE GENOMIC DNA]</scope>
    <source>
        <strain evidence="10">UBA8672</strain>
    </source>
</reference>
<protein>
    <recommendedName>
        <fullName evidence="8">tRNA-specific adenosine deaminase</fullName>
        <ecNumber evidence="8">3.5.4.33</ecNumber>
    </recommendedName>
</protein>
<evidence type="ECO:0000256" key="3">
    <source>
        <dbReference type="ARBA" id="ARBA00022694"/>
    </source>
</evidence>
<evidence type="ECO:0000313" key="11">
    <source>
        <dbReference type="Proteomes" id="UP000262325"/>
    </source>
</evidence>
<comment type="catalytic activity">
    <reaction evidence="7 8">
        <text>adenosine(34) in tRNA + H2O + H(+) = inosine(34) in tRNA + NH4(+)</text>
        <dbReference type="Rhea" id="RHEA:43168"/>
        <dbReference type="Rhea" id="RHEA-COMP:10373"/>
        <dbReference type="Rhea" id="RHEA-COMP:10374"/>
        <dbReference type="ChEBI" id="CHEBI:15377"/>
        <dbReference type="ChEBI" id="CHEBI:15378"/>
        <dbReference type="ChEBI" id="CHEBI:28938"/>
        <dbReference type="ChEBI" id="CHEBI:74411"/>
        <dbReference type="ChEBI" id="CHEBI:82852"/>
        <dbReference type="EC" id="3.5.4.33"/>
    </reaction>
</comment>
<feature type="active site" description="Proton donor" evidence="8">
    <location>
        <position position="60"/>
    </location>
</feature>
<comment type="similarity">
    <text evidence="1">Belongs to the cytidine and deoxycytidylate deaminase family. ADAT2 subfamily.</text>
</comment>
<feature type="domain" description="CMP/dCMP-type deaminase" evidence="9">
    <location>
        <begin position="7"/>
        <end position="116"/>
    </location>
</feature>
<dbReference type="Pfam" id="PF14437">
    <property type="entry name" value="MafB19-deam"/>
    <property type="match status" value="1"/>
</dbReference>
<comment type="function">
    <text evidence="8">Catalyzes the deamination of adenosine to inosine at the wobble position 34 of tRNA(Arg2).</text>
</comment>
<dbReference type="CDD" id="cd01285">
    <property type="entry name" value="nucleoside_deaminase"/>
    <property type="match status" value="1"/>
</dbReference>
<dbReference type="PROSITE" id="PS51747">
    <property type="entry name" value="CYT_DCMP_DEAMINASES_2"/>
    <property type="match status" value="1"/>
</dbReference>
<evidence type="ECO:0000256" key="6">
    <source>
        <dbReference type="ARBA" id="ARBA00022833"/>
    </source>
</evidence>
<dbReference type="EMBL" id="DPPF01000158">
    <property type="protein sequence ID" value="HCW93541.1"/>
    <property type="molecule type" value="Genomic_DNA"/>
</dbReference>
<dbReference type="AlphaFoldDB" id="A0A3D5QCH7"/>
<keyword evidence="4 8" id="KW-0479">Metal-binding</keyword>
<dbReference type="InterPro" id="IPR016193">
    <property type="entry name" value="Cytidine_deaminase-like"/>
</dbReference>
<feature type="binding site" evidence="8">
    <location>
        <position position="91"/>
    </location>
    <ligand>
        <name>Zn(2+)</name>
        <dbReference type="ChEBI" id="CHEBI:29105"/>
        <note>catalytic</note>
    </ligand>
</feature>
<keyword evidence="3 8" id="KW-0819">tRNA processing</keyword>
<feature type="binding site" evidence="8">
    <location>
        <position position="58"/>
    </location>
    <ligand>
        <name>Zn(2+)</name>
        <dbReference type="ChEBI" id="CHEBI:29105"/>
        <note>catalytic</note>
    </ligand>
</feature>
<evidence type="ECO:0000256" key="7">
    <source>
        <dbReference type="ARBA" id="ARBA00048045"/>
    </source>
</evidence>
<dbReference type="Gene3D" id="3.40.140.10">
    <property type="entry name" value="Cytidine Deaminase, domain 2"/>
    <property type="match status" value="1"/>
</dbReference>
<dbReference type="InterPro" id="IPR002125">
    <property type="entry name" value="CMP_dCMP_dom"/>
</dbReference>
<evidence type="ECO:0000256" key="8">
    <source>
        <dbReference type="HAMAP-Rule" id="MF_00972"/>
    </source>
</evidence>
<dbReference type="PANTHER" id="PTHR11079">
    <property type="entry name" value="CYTOSINE DEAMINASE FAMILY MEMBER"/>
    <property type="match status" value="1"/>
</dbReference>
<evidence type="ECO:0000259" key="9">
    <source>
        <dbReference type="PROSITE" id="PS51747"/>
    </source>
</evidence>
<dbReference type="InterPro" id="IPR016192">
    <property type="entry name" value="APOBEC/CMP_deaminase_Zn-bd"/>
</dbReference>
<keyword evidence="5 8" id="KW-0378">Hydrolase</keyword>